<name>A0AAE3AX05_9FIRM</name>
<keyword evidence="1" id="KW-0472">Membrane</keyword>
<keyword evidence="1" id="KW-1133">Transmembrane helix</keyword>
<dbReference type="Proteomes" id="UP001199355">
    <property type="component" value="Unassembled WGS sequence"/>
</dbReference>
<feature type="transmembrane region" description="Helical" evidence="1">
    <location>
        <begin position="46"/>
        <end position="65"/>
    </location>
</feature>
<reference evidence="2 3" key="1">
    <citation type="submission" date="2021-10" db="EMBL/GenBank/DDBJ databases">
        <title>Anaerobic single-cell dispensing facilitates the cultivation of human gut bacteria.</title>
        <authorList>
            <person name="Afrizal A."/>
        </authorList>
    </citation>
    <scope>NUCLEOTIDE SEQUENCE [LARGE SCALE GENOMIC DNA]</scope>
    <source>
        <strain evidence="2 3">CLA-AA-H244</strain>
    </source>
</reference>
<keyword evidence="3" id="KW-1185">Reference proteome</keyword>
<dbReference type="AlphaFoldDB" id="A0AAE3AX05"/>
<sequence>KFLSELFVLFGIFRVALLFICQGAVPLKKYFFSKNICSVSQKAYLLYHKQFCLSRTFFILFSSFFRNPVAYHSQQQFIILSELSVCVKQFFIFLNFFSEIRVAFVRRNSHKVYQDYLSMSSTF</sequence>
<proteinExistence type="predicted"/>
<dbReference type="RefSeq" id="WP_308728117.1">
    <property type="nucleotide sequence ID" value="NZ_JAJEQF010000013.1"/>
</dbReference>
<evidence type="ECO:0000256" key="1">
    <source>
        <dbReference type="SAM" id="Phobius"/>
    </source>
</evidence>
<dbReference type="EMBL" id="JAJEQF010000013">
    <property type="protein sequence ID" value="MCC2167439.1"/>
    <property type="molecule type" value="Genomic_DNA"/>
</dbReference>
<gene>
    <name evidence="2" type="ORF">LKD45_06965</name>
</gene>
<comment type="caution">
    <text evidence="2">The sequence shown here is derived from an EMBL/GenBank/DDBJ whole genome shotgun (WGS) entry which is preliminary data.</text>
</comment>
<organism evidence="2 3">
    <name type="scientific">Gallintestinimicrobium propionicum</name>
    <dbReference type="NCBI Taxonomy" id="2981770"/>
    <lineage>
        <taxon>Bacteria</taxon>
        <taxon>Bacillati</taxon>
        <taxon>Bacillota</taxon>
        <taxon>Clostridia</taxon>
        <taxon>Lachnospirales</taxon>
        <taxon>Lachnospiraceae</taxon>
        <taxon>Gallintestinimicrobium</taxon>
    </lineage>
</organism>
<feature type="non-terminal residue" evidence="2">
    <location>
        <position position="1"/>
    </location>
</feature>
<accession>A0AAE3AX05</accession>
<feature type="transmembrane region" description="Helical" evidence="1">
    <location>
        <begin position="77"/>
        <end position="97"/>
    </location>
</feature>
<protein>
    <submittedName>
        <fullName evidence="2">Uncharacterized protein</fullName>
    </submittedName>
</protein>
<feature type="transmembrane region" description="Helical" evidence="1">
    <location>
        <begin position="6"/>
        <end position="25"/>
    </location>
</feature>
<evidence type="ECO:0000313" key="2">
    <source>
        <dbReference type="EMBL" id="MCC2167439.1"/>
    </source>
</evidence>
<keyword evidence="1" id="KW-0812">Transmembrane</keyword>
<evidence type="ECO:0000313" key="3">
    <source>
        <dbReference type="Proteomes" id="UP001199355"/>
    </source>
</evidence>